<dbReference type="EMBL" id="FOEH01000009">
    <property type="protein sequence ID" value="SER00306.1"/>
    <property type="molecule type" value="Genomic_DNA"/>
</dbReference>
<reference evidence="1 2" key="1">
    <citation type="submission" date="2016-10" db="EMBL/GenBank/DDBJ databases">
        <authorList>
            <person name="Varghese N."/>
            <person name="Submissions S."/>
        </authorList>
    </citation>
    <scope>NUCLEOTIDE SEQUENCE [LARGE SCALE GENOMIC DNA]</scope>
    <source>
        <strain evidence="1 2">CGMCC 1.7734</strain>
    </source>
</reference>
<comment type="caution">
    <text evidence="1">The sequence shown here is derived from an EMBL/GenBank/DDBJ whole genome shotgun (WGS) entry which is preliminary data.</text>
</comment>
<accession>A0A1H9KMB3</accession>
<dbReference type="Proteomes" id="UP000198733">
    <property type="component" value="Unassembled WGS sequence"/>
</dbReference>
<organism evidence="1 2">
    <name type="scientific">Virgibacillus subterraneus</name>
    <dbReference type="NCBI Taxonomy" id="621109"/>
    <lineage>
        <taxon>Bacteria</taxon>
        <taxon>Bacillati</taxon>
        <taxon>Bacillota</taxon>
        <taxon>Bacilli</taxon>
        <taxon>Bacillales</taxon>
        <taxon>Bacillaceae</taxon>
        <taxon>Virgibacillus</taxon>
    </lineage>
</organism>
<gene>
    <name evidence="1" type="ORF">SAMN05216232_3929</name>
</gene>
<evidence type="ECO:0000313" key="2">
    <source>
        <dbReference type="Proteomes" id="UP000198733"/>
    </source>
</evidence>
<name>A0A1H9KMB3_9BACI</name>
<proteinExistence type="predicted"/>
<sequence length="92" mass="10646">MAVYLITYDLNKPGQDYDNLYETIKSLGAWCHYLDSTWLVDTSYSSNQIGDKLESATDKGDSYLIIKVTNDYQGWLPQEAWDWIHDHIGHSI</sequence>
<evidence type="ECO:0008006" key="3">
    <source>
        <dbReference type="Google" id="ProtNLM"/>
    </source>
</evidence>
<dbReference type="RefSeq" id="WP_092506361.1">
    <property type="nucleotide sequence ID" value="NZ_FOEH01000009.1"/>
</dbReference>
<keyword evidence="2" id="KW-1185">Reference proteome</keyword>
<protein>
    <recommendedName>
        <fullName evidence="3">SinR family protein</fullName>
    </recommendedName>
</protein>
<evidence type="ECO:0000313" key="1">
    <source>
        <dbReference type="EMBL" id="SER00306.1"/>
    </source>
</evidence>